<dbReference type="RefSeq" id="WP_064306974.1">
    <property type="nucleotide sequence ID" value="NZ_JAAQXG010000012.1"/>
</dbReference>
<dbReference type="OrthoDB" id="7017326at2"/>
<keyword evidence="1" id="KW-0472">Membrane</keyword>
<accession>A0A178LLK0</accession>
<dbReference type="AlphaFoldDB" id="A0A178LLK0"/>
<dbReference type="EMBL" id="LWCR01000003">
    <property type="protein sequence ID" value="OAN31764.1"/>
    <property type="molecule type" value="Genomic_DNA"/>
</dbReference>
<evidence type="ECO:0000256" key="1">
    <source>
        <dbReference type="SAM" id="Phobius"/>
    </source>
</evidence>
<comment type="caution">
    <text evidence="2">The sequence shown here is derived from an EMBL/GenBank/DDBJ whole genome shotgun (WGS) entry which is preliminary data.</text>
</comment>
<dbReference type="Proteomes" id="UP000078356">
    <property type="component" value="Unassembled WGS sequence"/>
</dbReference>
<name>A0A178LLK0_9PSED</name>
<protein>
    <submittedName>
        <fullName evidence="2">Uncharacterized protein</fullName>
    </submittedName>
</protein>
<evidence type="ECO:0000313" key="3">
    <source>
        <dbReference type="Proteomes" id="UP000078356"/>
    </source>
</evidence>
<organism evidence="2 3">
    <name type="scientific">Pseudomonas oryzihabitans</name>
    <dbReference type="NCBI Taxonomy" id="47885"/>
    <lineage>
        <taxon>Bacteria</taxon>
        <taxon>Pseudomonadati</taxon>
        <taxon>Pseudomonadota</taxon>
        <taxon>Gammaproteobacteria</taxon>
        <taxon>Pseudomonadales</taxon>
        <taxon>Pseudomonadaceae</taxon>
        <taxon>Pseudomonas</taxon>
    </lineage>
</organism>
<feature type="transmembrane region" description="Helical" evidence="1">
    <location>
        <begin position="6"/>
        <end position="25"/>
    </location>
</feature>
<keyword evidence="1" id="KW-0812">Transmembrane</keyword>
<evidence type="ECO:0000313" key="2">
    <source>
        <dbReference type="EMBL" id="OAN31764.1"/>
    </source>
</evidence>
<sequence length="106" mass="11013">MNQTLSTVVISALVSVAVVTGYAWLFKTDEFGTQIAIVDYDAATRNVDVRDPQAVDAAMAALRASANKLAANGFVTIDKRAVVSYPAELEVPASAPGAAKQAEGAE</sequence>
<reference evidence="2 3" key="1">
    <citation type="submission" date="2016-04" db="EMBL/GenBank/DDBJ databases">
        <title>Draft Genome Sequences of Staphylococcus capitis Strain H36, S. capitis Strain H65, S. cohnii Strain H62, S. hominis Strain H69, Mycobacterium iranicum Strain H39, Plantibacter sp. Strain H53, Pseudomonas oryzihabitans Strain H72, and Microbacterium sp. Strain H83, isolated from residential settings.</title>
        <authorList>
            <person name="Lymperopoulou D."/>
            <person name="Adams R.I."/>
            <person name="Lindow S."/>
            <person name="Coil D.A."/>
            <person name="Jospin G."/>
            <person name="Eisen J.A."/>
        </authorList>
    </citation>
    <scope>NUCLEOTIDE SEQUENCE [LARGE SCALE GENOMIC DNA]</scope>
    <source>
        <strain evidence="2 3">H72</strain>
    </source>
</reference>
<proteinExistence type="predicted"/>
<gene>
    <name evidence="2" type="ORF">A4V15_11935</name>
</gene>
<keyword evidence="1" id="KW-1133">Transmembrane helix</keyword>